<proteinExistence type="inferred from homology"/>
<dbReference type="InterPro" id="IPR016117">
    <property type="entry name" value="ArgJ-like_dom_sf"/>
</dbReference>
<evidence type="ECO:0000313" key="3">
    <source>
        <dbReference type="Proteomes" id="UP000268230"/>
    </source>
</evidence>
<protein>
    <submittedName>
        <fullName evidence="2">S58 family peptidase</fullName>
    </submittedName>
</protein>
<evidence type="ECO:0000313" key="2">
    <source>
        <dbReference type="EMBL" id="AZL68575.1"/>
    </source>
</evidence>
<dbReference type="Gene3D" id="3.60.70.12">
    <property type="entry name" value="L-amino peptidase D-ALA esterase/amidase"/>
    <property type="match status" value="1"/>
</dbReference>
<dbReference type="OrthoDB" id="9770388at2"/>
<dbReference type="GO" id="GO:0004177">
    <property type="term" value="F:aminopeptidase activity"/>
    <property type="evidence" value="ECO:0007669"/>
    <property type="project" value="TreeGrafter"/>
</dbReference>
<dbReference type="KEGG" id="pory:EJA05_12925"/>
<evidence type="ECO:0000256" key="1">
    <source>
        <dbReference type="ARBA" id="ARBA00007068"/>
    </source>
</evidence>
<sequence length="371" mass="38849">MRARQLGITLGHGTPGPFNAITDVPGVRVGHSTLLDEQRPAPIRTGVTVIEPRPGAARLAPCFAGCHVLNGNGDATGLEWIREAGLLTTPIAITNTHSVGVVRDALIAAERERLADDAVYWCMPVVMETYDGLLNDIWGQHVTPLQVRQALDNAAPGAVTEGPVGGGTGMICHEFKGGIGTASRQLPAQQGGWTVGALVQANHGQRQELRIDGYPVGRQLGHLPSPFAEREQGTPGMGSIVVVIATDAPLLPHQCQRLAQRASIGIARTGGGTEDSSGDIFLAFSTGNQGLPPADYGRKELAQCTQVRMLNNDHISALFMAAAEAVEEAIVNALLAGRAMVGKGGAVVPGLDGDTLLTALHEAGWRAQSQH</sequence>
<dbReference type="PANTHER" id="PTHR36512">
    <property type="entry name" value="D-AMINOPEPTIDASE"/>
    <property type="match status" value="1"/>
</dbReference>
<dbReference type="SUPFAM" id="SSF56266">
    <property type="entry name" value="DmpA/ArgJ-like"/>
    <property type="match status" value="1"/>
</dbReference>
<reference evidence="2 3" key="1">
    <citation type="submission" date="2018-12" db="EMBL/GenBank/DDBJ databases">
        <authorList>
            <person name="Li S."/>
            <person name="Yang R."/>
            <person name="Chen G."/>
            <person name="Zou L."/>
            <person name="Zhang C."/>
            <person name="Chen Y."/>
            <person name="Liu Z."/>
            <person name="Li Y."/>
            <person name="Yan Y."/>
            <person name="Huang M."/>
            <person name="Chen T."/>
        </authorList>
    </citation>
    <scope>NUCLEOTIDE SEQUENCE [LARGE SCALE GENOMIC DNA]</scope>
    <source>
        <strain evidence="2 3">1257</strain>
    </source>
</reference>
<accession>A0A3Q8U0Z0</accession>
<gene>
    <name evidence="2" type="ORF">EJA05_12925</name>
</gene>
<dbReference type="PANTHER" id="PTHR36512:SF3">
    <property type="entry name" value="BLR5678 PROTEIN"/>
    <property type="match status" value="1"/>
</dbReference>
<dbReference type="AlphaFoldDB" id="A0A3Q8U0Z0"/>
<organism evidence="2 3">
    <name type="scientific">Pseudomonas entomophila</name>
    <dbReference type="NCBI Taxonomy" id="312306"/>
    <lineage>
        <taxon>Bacteria</taxon>
        <taxon>Pseudomonadati</taxon>
        <taxon>Pseudomonadota</taxon>
        <taxon>Gammaproteobacteria</taxon>
        <taxon>Pseudomonadales</taxon>
        <taxon>Pseudomonadaceae</taxon>
        <taxon>Pseudomonas</taxon>
    </lineage>
</organism>
<dbReference type="CDD" id="cd02253">
    <property type="entry name" value="DmpA"/>
    <property type="match status" value="1"/>
</dbReference>
<dbReference type="Proteomes" id="UP000268230">
    <property type="component" value="Chromosome"/>
</dbReference>
<name>A0A3Q8U0Z0_9PSED</name>
<dbReference type="EMBL" id="CP034338">
    <property type="protein sequence ID" value="AZL68575.1"/>
    <property type="molecule type" value="Genomic_DNA"/>
</dbReference>
<comment type="similarity">
    <text evidence="1">Belongs to the peptidase S58 family.</text>
</comment>
<dbReference type="Pfam" id="PF03576">
    <property type="entry name" value="Peptidase_S58"/>
    <property type="match status" value="1"/>
</dbReference>
<dbReference type="InterPro" id="IPR005321">
    <property type="entry name" value="Peptidase_S58_DmpA"/>
</dbReference>